<evidence type="ECO:0000313" key="1">
    <source>
        <dbReference type="EMBL" id="KAI8020990.1"/>
    </source>
</evidence>
<organism evidence="1 2">
    <name type="scientific">Camellia lanceoleosa</name>
    <dbReference type="NCBI Taxonomy" id="1840588"/>
    <lineage>
        <taxon>Eukaryota</taxon>
        <taxon>Viridiplantae</taxon>
        <taxon>Streptophyta</taxon>
        <taxon>Embryophyta</taxon>
        <taxon>Tracheophyta</taxon>
        <taxon>Spermatophyta</taxon>
        <taxon>Magnoliopsida</taxon>
        <taxon>eudicotyledons</taxon>
        <taxon>Gunneridae</taxon>
        <taxon>Pentapetalae</taxon>
        <taxon>asterids</taxon>
        <taxon>Ericales</taxon>
        <taxon>Theaceae</taxon>
        <taxon>Camellia</taxon>
    </lineage>
</organism>
<gene>
    <name evidence="1" type="ORF">LOK49_LG03G01613</name>
</gene>
<protein>
    <submittedName>
        <fullName evidence="1">Uncharacterized protein</fullName>
    </submittedName>
</protein>
<keyword evidence="2" id="KW-1185">Reference proteome</keyword>
<dbReference type="Proteomes" id="UP001060215">
    <property type="component" value="Chromosome 6"/>
</dbReference>
<name>A0ACC0I6J6_9ERIC</name>
<comment type="caution">
    <text evidence="1">The sequence shown here is derived from an EMBL/GenBank/DDBJ whole genome shotgun (WGS) entry which is preliminary data.</text>
</comment>
<proteinExistence type="predicted"/>
<reference evidence="1 2" key="1">
    <citation type="journal article" date="2022" name="Plant J.">
        <title>Chromosome-level genome of Camellia lanceoleosa provides a valuable resource for understanding genome evolution and self-incompatibility.</title>
        <authorList>
            <person name="Gong W."/>
            <person name="Xiao S."/>
            <person name="Wang L."/>
            <person name="Liao Z."/>
            <person name="Chang Y."/>
            <person name="Mo W."/>
            <person name="Hu G."/>
            <person name="Li W."/>
            <person name="Zhao G."/>
            <person name="Zhu H."/>
            <person name="Hu X."/>
            <person name="Ji K."/>
            <person name="Xiang X."/>
            <person name="Song Q."/>
            <person name="Yuan D."/>
            <person name="Jin S."/>
            <person name="Zhang L."/>
        </authorList>
    </citation>
    <scope>NUCLEOTIDE SEQUENCE [LARGE SCALE GENOMIC DNA]</scope>
    <source>
        <strain evidence="1">SQ_2022a</strain>
    </source>
</reference>
<sequence>MTMALTRPPVVNTTCKDGKSFTYNSSINIAVAMAINGKVLLAANEKFCIKKITSMQLICIALVEKEIEERREISFHKVGISVAPPVSFQDIAASHGDSEELHGMIKTSKRDLTDREKFQHLHYLIKSLLPFVKQIHQEQTEEMEIESLIQGVESSSIKIQESICSNDGVCIGKLVFFSLL</sequence>
<dbReference type="EMBL" id="CM045763">
    <property type="protein sequence ID" value="KAI8020990.1"/>
    <property type="molecule type" value="Genomic_DNA"/>
</dbReference>
<accession>A0ACC0I6J6</accession>
<evidence type="ECO:0000313" key="2">
    <source>
        <dbReference type="Proteomes" id="UP001060215"/>
    </source>
</evidence>